<dbReference type="AlphaFoldDB" id="A0A8K0K294"/>
<reference evidence="2" key="2">
    <citation type="submission" date="2017-10" db="EMBL/GenBank/DDBJ databases">
        <title>Ladona fulva Genome sequencing and assembly.</title>
        <authorList>
            <person name="Murali S."/>
            <person name="Richards S."/>
            <person name="Bandaranaike D."/>
            <person name="Bellair M."/>
            <person name="Blankenburg K."/>
            <person name="Chao H."/>
            <person name="Dinh H."/>
            <person name="Doddapaneni H."/>
            <person name="Dugan-Rocha S."/>
            <person name="Elkadiri S."/>
            <person name="Gnanaolivu R."/>
            <person name="Hernandez B."/>
            <person name="Skinner E."/>
            <person name="Javaid M."/>
            <person name="Lee S."/>
            <person name="Li M."/>
            <person name="Ming W."/>
            <person name="Munidasa M."/>
            <person name="Muniz J."/>
            <person name="Nguyen L."/>
            <person name="Hughes D."/>
            <person name="Osuji N."/>
            <person name="Pu L.-L."/>
            <person name="Puazo M."/>
            <person name="Qu C."/>
            <person name="Quiroz J."/>
            <person name="Raj R."/>
            <person name="Weissenberger G."/>
            <person name="Xin Y."/>
            <person name="Zou X."/>
            <person name="Han Y."/>
            <person name="Worley K."/>
            <person name="Muzny D."/>
            <person name="Gibbs R."/>
        </authorList>
    </citation>
    <scope>NUCLEOTIDE SEQUENCE</scope>
    <source>
        <strain evidence="2">Sampled in the wild</strain>
    </source>
</reference>
<organism evidence="2 3">
    <name type="scientific">Ladona fulva</name>
    <name type="common">Scarce chaser dragonfly</name>
    <name type="synonym">Libellula fulva</name>
    <dbReference type="NCBI Taxonomy" id="123851"/>
    <lineage>
        <taxon>Eukaryota</taxon>
        <taxon>Metazoa</taxon>
        <taxon>Ecdysozoa</taxon>
        <taxon>Arthropoda</taxon>
        <taxon>Hexapoda</taxon>
        <taxon>Insecta</taxon>
        <taxon>Pterygota</taxon>
        <taxon>Palaeoptera</taxon>
        <taxon>Odonata</taxon>
        <taxon>Epiprocta</taxon>
        <taxon>Anisoptera</taxon>
        <taxon>Libelluloidea</taxon>
        <taxon>Libellulidae</taxon>
        <taxon>Ladona</taxon>
    </lineage>
</organism>
<feature type="transmembrane region" description="Helical" evidence="1">
    <location>
        <begin position="23"/>
        <end position="43"/>
    </location>
</feature>
<name>A0A8K0K294_LADFU</name>
<evidence type="ECO:0000313" key="2">
    <source>
        <dbReference type="EMBL" id="KAG8226005.1"/>
    </source>
</evidence>
<protein>
    <submittedName>
        <fullName evidence="2">Uncharacterized protein</fullName>
    </submittedName>
</protein>
<keyword evidence="3" id="KW-1185">Reference proteome</keyword>
<evidence type="ECO:0000256" key="1">
    <source>
        <dbReference type="SAM" id="Phobius"/>
    </source>
</evidence>
<proteinExistence type="predicted"/>
<keyword evidence="1" id="KW-0812">Transmembrane</keyword>
<dbReference type="EMBL" id="KZ308263">
    <property type="protein sequence ID" value="KAG8226005.1"/>
    <property type="molecule type" value="Genomic_DNA"/>
</dbReference>
<accession>A0A8K0K294</accession>
<dbReference type="Proteomes" id="UP000792457">
    <property type="component" value="Unassembled WGS sequence"/>
</dbReference>
<keyword evidence="1" id="KW-1133">Transmembrane helix</keyword>
<comment type="caution">
    <text evidence="2">The sequence shown here is derived from an EMBL/GenBank/DDBJ whole genome shotgun (WGS) entry which is preliminary data.</text>
</comment>
<evidence type="ECO:0000313" key="3">
    <source>
        <dbReference type="Proteomes" id="UP000792457"/>
    </source>
</evidence>
<keyword evidence="1" id="KW-0472">Membrane</keyword>
<reference evidence="2" key="1">
    <citation type="submission" date="2013-04" db="EMBL/GenBank/DDBJ databases">
        <authorList>
            <person name="Qu J."/>
            <person name="Murali S.C."/>
            <person name="Bandaranaike D."/>
            <person name="Bellair M."/>
            <person name="Blankenburg K."/>
            <person name="Chao H."/>
            <person name="Dinh H."/>
            <person name="Doddapaneni H."/>
            <person name="Downs B."/>
            <person name="Dugan-Rocha S."/>
            <person name="Elkadiri S."/>
            <person name="Gnanaolivu R.D."/>
            <person name="Hernandez B."/>
            <person name="Javaid M."/>
            <person name="Jayaseelan J.C."/>
            <person name="Lee S."/>
            <person name="Li M."/>
            <person name="Ming W."/>
            <person name="Munidasa M."/>
            <person name="Muniz J."/>
            <person name="Nguyen L."/>
            <person name="Ongeri F."/>
            <person name="Osuji N."/>
            <person name="Pu L.-L."/>
            <person name="Puazo M."/>
            <person name="Qu C."/>
            <person name="Quiroz J."/>
            <person name="Raj R."/>
            <person name="Weissenberger G."/>
            <person name="Xin Y."/>
            <person name="Zou X."/>
            <person name="Han Y."/>
            <person name="Richards S."/>
            <person name="Worley K."/>
            <person name="Muzny D."/>
            <person name="Gibbs R."/>
        </authorList>
    </citation>
    <scope>NUCLEOTIDE SEQUENCE</scope>
    <source>
        <strain evidence="2">Sampled in the wild</strain>
    </source>
</reference>
<gene>
    <name evidence="2" type="ORF">J437_LFUL015931</name>
</gene>
<sequence length="76" mass="8327">MPSKEVVVVARVALVCNDFPLKMWIIFVIEPSILGVISVASIMNSGSSALGEPCTKAIENALRKQFLKFMIEMENA</sequence>